<evidence type="ECO:0000313" key="3">
    <source>
        <dbReference type="Proteomes" id="UP000269019"/>
    </source>
</evidence>
<accession>A0A3G6J9P1</accession>
<name>A0A3G6J9P1_9CORY</name>
<dbReference type="KEGG" id="ccho:CCHOA_06045"/>
<gene>
    <name evidence="2" type="ORF">CCHOA_06045</name>
</gene>
<dbReference type="Proteomes" id="UP000269019">
    <property type="component" value="Chromosome"/>
</dbReference>
<keyword evidence="3" id="KW-1185">Reference proteome</keyword>
<reference evidence="2 3" key="1">
    <citation type="submission" date="2018-11" db="EMBL/GenBank/DDBJ databases">
        <authorList>
            <person name="Kleinhagauer T."/>
            <person name="Glaeser S.P."/>
            <person name="Spergser J."/>
            <person name="Ruckert C."/>
            <person name="Kaempfer P."/>
            <person name="Busse H.-J."/>
        </authorList>
    </citation>
    <scope>NUCLEOTIDE SEQUENCE [LARGE SCALE GENOMIC DNA]</scope>
    <source>
        <strain evidence="2 3">200CH</strain>
    </source>
</reference>
<feature type="domain" description="DUF1990" evidence="1">
    <location>
        <begin position="179"/>
        <end position="315"/>
    </location>
</feature>
<protein>
    <recommendedName>
        <fullName evidence="1">DUF1990 domain-containing protein</fullName>
    </recommendedName>
</protein>
<dbReference type="Pfam" id="PF09348">
    <property type="entry name" value="DUF1990"/>
    <property type="match status" value="1"/>
</dbReference>
<evidence type="ECO:0000259" key="1">
    <source>
        <dbReference type="Pfam" id="PF09348"/>
    </source>
</evidence>
<sequence length="325" mass="35308">MAPVRCPGRAKGAGLAGVEAYWLAVPGWQRARDDSVVPRQGSQQFPTSALELTSMMNLFSHAELPYDCAVAVSLVGPFRVRLGQLAENEVASDITLPVGEDVILGLGTATAHRSADGQLTVHTAQGVRSYSPQEVDELAGAGRKLVRRWSAELTYPIHYVGASYHLAQGQPARTLVDRSWQHHNLFKTVLCNDAEFAELGRALMHWEVHRACGVTVKAPSGSAQVNEQVTFQIGPLRAPCAIIDASITEREISLVYGTLPGHVENGEQALVLTRDGEGLVTGRVASFSRHAWAPARMFAPVSSRVQEAIRRRYLTALLTPAEHQH</sequence>
<dbReference type="InterPro" id="IPR018960">
    <property type="entry name" value="DUF1990"/>
</dbReference>
<proteinExistence type="predicted"/>
<organism evidence="2 3">
    <name type="scientific">Corynebacterium choanae</name>
    <dbReference type="NCBI Taxonomy" id="1862358"/>
    <lineage>
        <taxon>Bacteria</taxon>
        <taxon>Bacillati</taxon>
        <taxon>Actinomycetota</taxon>
        <taxon>Actinomycetes</taxon>
        <taxon>Mycobacteriales</taxon>
        <taxon>Corynebacteriaceae</taxon>
        <taxon>Corynebacterium</taxon>
    </lineage>
</organism>
<dbReference type="EMBL" id="CP033896">
    <property type="protein sequence ID" value="AZA13608.1"/>
    <property type="molecule type" value="Genomic_DNA"/>
</dbReference>
<dbReference type="AlphaFoldDB" id="A0A3G6J9P1"/>
<evidence type="ECO:0000313" key="2">
    <source>
        <dbReference type="EMBL" id="AZA13608.1"/>
    </source>
</evidence>